<dbReference type="HOGENOM" id="CLU_013528_0_1_2"/>
<sequence>MTLSVTNTLTGEREEFEPRGDEVLLYVCGLTVSDHAHLGHARLWVHADIMHRWLEYQGYTVRHVENFTDVNEKIVARIGEDELGETEATVADHFTNSVIQDMRGLNLKRATVYPRVSEHIPTIIDLVESLLDDGYAYEANGSVYFDVTAFDGYGDLSNQQLDEMKAQTPADERAEKRHPADFALWKAGGVKPDDLNEHRSEELDQLETTHGQTWNAPWGEGRPGWHIECSAMSMDHLDETLDIHVGGRDLMFPHHENEVAQSEAATDQQFARYWLHVGLLQSAGDKMSSSIGNILTIKQALDEHGVNVIRMFYLATAYRSEQTLGQSELAEATERWDRLNRAYEMAVDASNSTDAYAIVEDESLRSSVSETKSSFTSAMNNDFNVREAIASLLKLATSVNRHLDSQERYDYYGLYMAIEAFEALGGEVCGLKFGDQPTGDGTVEIAEELIELILDVRETEREAGNYHRADELRDSLDEIGIEVQDNDEETIYRVNNQ</sequence>
<dbReference type="GO" id="GO:0005524">
    <property type="term" value="F:ATP binding"/>
    <property type="evidence" value="ECO:0007669"/>
    <property type="project" value="UniProtKB-UniRule"/>
</dbReference>
<feature type="binding site" evidence="12">
    <location>
        <position position="254"/>
    </location>
    <ligand>
        <name>Zn(2+)</name>
        <dbReference type="ChEBI" id="CHEBI:29105"/>
    </ligand>
</feature>
<feature type="domain" description="Cysteinyl-tRNA synthetase class Ia DALR" evidence="13">
    <location>
        <begin position="374"/>
        <end position="449"/>
    </location>
</feature>
<comment type="subcellular location">
    <subcellularLocation>
        <location evidence="1 12">Cytoplasm</location>
    </subcellularLocation>
</comment>
<evidence type="ECO:0000256" key="9">
    <source>
        <dbReference type="ARBA" id="ARBA00022917"/>
    </source>
</evidence>
<feature type="binding site" evidence="12">
    <location>
        <position position="28"/>
    </location>
    <ligand>
        <name>Zn(2+)</name>
        <dbReference type="ChEBI" id="CHEBI:29105"/>
    </ligand>
</feature>
<gene>
    <name evidence="12 14" type="primary">cysS</name>
    <name evidence="14" type="ordered locus">Hqrw_1769</name>
</gene>
<dbReference type="InterPro" id="IPR024909">
    <property type="entry name" value="Cys-tRNA/MSH_ligase"/>
</dbReference>
<evidence type="ECO:0000256" key="7">
    <source>
        <dbReference type="ARBA" id="ARBA00022833"/>
    </source>
</evidence>
<dbReference type="PANTHER" id="PTHR10890:SF3">
    <property type="entry name" value="CYSTEINE--TRNA LIGASE, CYTOPLASMIC"/>
    <property type="match status" value="1"/>
</dbReference>
<dbReference type="RefSeq" id="WP_014555500.1">
    <property type="nucleotide sequence ID" value="NC_017459.1"/>
</dbReference>
<dbReference type="PRINTS" id="PR00983">
    <property type="entry name" value="TRNASYNTHCYS"/>
</dbReference>
<dbReference type="GeneID" id="12446461"/>
<dbReference type="CDD" id="cd00672">
    <property type="entry name" value="CysRS_core"/>
    <property type="match status" value="1"/>
</dbReference>
<keyword evidence="8 12" id="KW-0067">ATP-binding</keyword>
<protein>
    <recommendedName>
        <fullName evidence="12">Cysteine--tRNA ligase</fullName>
        <ecNumber evidence="12">6.1.1.16</ecNumber>
    </recommendedName>
    <alternativeName>
        <fullName evidence="12">Cysteinyl-tRNA synthetase</fullName>
        <shortName evidence="12">CysRS</shortName>
    </alternativeName>
</protein>
<keyword evidence="4 12" id="KW-0436">Ligase</keyword>
<keyword evidence="9 12" id="KW-0648">Protein biosynthesis</keyword>
<reference evidence="14 15" key="1">
    <citation type="journal article" date="2011" name="PLoS ONE">
        <title>Haloquadratum walsbyi: limited diversity in a global pond.</title>
        <authorList>
            <person name="Dyall-Smith M."/>
            <person name="Pfeiffer F."/>
            <person name="Klee K."/>
            <person name="Palm P."/>
            <person name="Gross K."/>
            <person name="Schuster S.C."/>
            <person name="Rampp M."/>
            <person name="Oesterhelt D."/>
        </authorList>
    </citation>
    <scope>NUCLEOTIDE SEQUENCE [LARGE SCALE GENOMIC DNA]</scope>
    <source>
        <strain evidence="15">DSM 16854 / JCM 12705 / C23</strain>
    </source>
</reference>
<dbReference type="InterPro" id="IPR014729">
    <property type="entry name" value="Rossmann-like_a/b/a_fold"/>
</dbReference>
<feature type="short sequence motif" description="'HIGH' region" evidence="12">
    <location>
        <begin position="30"/>
        <end position="40"/>
    </location>
</feature>
<evidence type="ECO:0000256" key="1">
    <source>
        <dbReference type="ARBA" id="ARBA00004496"/>
    </source>
</evidence>
<dbReference type="PANTHER" id="PTHR10890">
    <property type="entry name" value="CYSTEINYL-TRNA SYNTHETASE"/>
    <property type="match status" value="1"/>
</dbReference>
<dbReference type="OrthoDB" id="9445at2157"/>
<evidence type="ECO:0000313" key="15">
    <source>
        <dbReference type="Proteomes" id="UP000007954"/>
    </source>
</evidence>
<keyword evidence="10 12" id="KW-0030">Aminoacyl-tRNA synthetase</keyword>
<dbReference type="GO" id="GO:0008270">
    <property type="term" value="F:zinc ion binding"/>
    <property type="evidence" value="ECO:0007669"/>
    <property type="project" value="UniProtKB-UniRule"/>
</dbReference>
<dbReference type="HAMAP" id="MF_00041">
    <property type="entry name" value="Cys_tRNA_synth"/>
    <property type="match status" value="1"/>
</dbReference>
<evidence type="ECO:0000256" key="4">
    <source>
        <dbReference type="ARBA" id="ARBA00022598"/>
    </source>
</evidence>
<dbReference type="Gene3D" id="1.20.120.1910">
    <property type="entry name" value="Cysteine-tRNA ligase, C-terminal anti-codon recognition domain"/>
    <property type="match status" value="1"/>
</dbReference>
<comment type="cofactor">
    <cofactor evidence="12">
        <name>Zn(2+)</name>
        <dbReference type="ChEBI" id="CHEBI:29105"/>
    </cofactor>
    <text evidence="12">Binds 1 zinc ion per subunit.</text>
</comment>
<comment type="catalytic activity">
    <reaction evidence="11 12">
        <text>tRNA(Cys) + L-cysteine + ATP = L-cysteinyl-tRNA(Cys) + AMP + diphosphate</text>
        <dbReference type="Rhea" id="RHEA:17773"/>
        <dbReference type="Rhea" id="RHEA-COMP:9661"/>
        <dbReference type="Rhea" id="RHEA-COMP:9679"/>
        <dbReference type="ChEBI" id="CHEBI:30616"/>
        <dbReference type="ChEBI" id="CHEBI:33019"/>
        <dbReference type="ChEBI" id="CHEBI:35235"/>
        <dbReference type="ChEBI" id="CHEBI:78442"/>
        <dbReference type="ChEBI" id="CHEBI:78517"/>
        <dbReference type="ChEBI" id="CHEBI:456215"/>
        <dbReference type="EC" id="6.1.1.16"/>
    </reaction>
</comment>
<feature type="binding site" evidence="12">
    <location>
        <position position="289"/>
    </location>
    <ligand>
        <name>ATP</name>
        <dbReference type="ChEBI" id="CHEBI:30616"/>
    </ligand>
</feature>
<dbReference type="SMART" id="SM00840">
    <property type="entry name" value="DALR_2"/>
    <property type="match status" value="1"/>
</dbReference>
<dbReference type="InterPro" id="IPR032678">
    <property type="entry name" value="tRNA-synt_1_cat_dom"/>
</dbReference>
<comment type="similarity">
    <text evidence="2 12">Belongs to the class-I aminoacyl-tRNA synthetase family.</text>
</comment>
<proteinExistence type="inferred from homology"/>
<organism evidence="14 15">
    <name type="scientific">Haloquadratum walsbyi (strain DSM 16854 / JCM 12705 / C23)</name>
    <dbReference type="NCBI Taxonomy" id="768065"/>
    <lineage>
        <taxon>Archaea</taxon>
        <taxon>Methanobacteriati</taxon>
        <taxon>Methanobacteriota</taxon>
        <taxon>Stenosarchaea group</taxon>
        <taxon>Halobacteria</taxon>
        <taxon>Halobacteriales</taxon>
        <taxon>Haloferacaceae</taxon>
        <taxon>Haloquadratum</taxon>
    </lineage>
</organism>
<dbReference type="InterPro" id="IPR009080">
    <property type="entry name" value="tRNAsynth_Ia_anticodon-bd"/>
</dbReference>
<dbReference type="SUPFAM" id="SSF52374">
    <property type="entry name" value="Nucleotidylyl transferase"/>
    <property type="match status" value="1"/>
</dbReference>
<keyword evidence="7 12" id="KW-0862">Zinc</keyword>
<dbReference type="EMBL" id="FR746099">
    <property type="protein sequence ID" value="CCC39698.1"/>
    <property type="molecule type" value="Genomic_DNA"/>
</dbReference>
<evidence type="ECO:0000256" key="12">
    <source>
        <dbReference type="HAMAP-Rule" id="MF_00041"/>
    </source>
</evidence>
<keyword evidence="3 12" id="KW-0963">Cytoplasm</keyword>
<dbReference type="Pfam" id="PF01406">
    <property type="entry name" value="tRNA-synt_1e"/>
    <property type="match status" value="1"/>
</dbReference>
<evidence type="ECO:0000256" key="2">
    <source>
        <dbReference type="ARBA" id="ARBA00005594"/>
    </source>
</evidence>
<dbReference type="SUPFAM" id="SSF47323">
    <property type="entry name" value="Anticodon-binding domain of a subclass of class I aminoacyl-tRNA synthetases"/>
    <property type="match status" value="1"/>
</dbReference>
<evidence type="ECO:0000256" key="5">
    <source>
        <dbReference type="ARBA" id="ARBA00022723"/>
    </source>
</evidence>
<dbReference type="EC" id="6.1.1.16" evidence="12"/>
<dbReference type="Gene3D" id="3.40.50.620">
    <property type="entry name" value="HUPs"/>
    <property type="match status" value="1"/>
</dbReference>
<dbReference type="Pfam" id="PF09190">
    <property type="entry name" value="DALR_2"/>
    <property type="match status" value="1"/>
</dbReference>
<dbReference type="GO" id="GO:0006423">
    <property type="term" value="P:cysteinyl-tRNA aminoacylation"/>
    <property type="evidence" value="ECO:0007669"/>
    <property type="project" value="UniProtKB-UniRule"/>
</dbReference>
<dbReference type="AlphaFoldDB" id="G0LGZ6"/>
<dbReference type="Proteomes" id="UP000007954">
    <property type="component" value="Chromosome"/>
</dbReference>
<keyword evidence="6 12" id="KW-0547">Nucleotide-binding</keyword>
<evidence type="ECO:0000313" key="14">
    <source>
        <dbReference type="EMBL" id="CCC39698.1"/>
    </source>
</evidence>
<evidence type="ECO:0000259" key="13">
    <source>
        <dbReference type="SMART" id="SM00840"/>
    </source>
</evidence>
<keyword evidence="5 12" id="KW-0479">Metal-binding</keyword>
<feature type="short sequence motif" description="'KMSKS' region" evidence="12">
    <location>
        <begin position="286"/>
        <end position="290"/>
    </location>
</feature>
<dbReference type="GO" id="GO:0004817">
    <property type="term" value="F:cysteine-tRNA ligase activity"/>
    <property type="evidence" value="ECO:0007669"/>
    <property type="project" value="UniProtKB-UniRule"/>
</dbReference>
<evidence type="ECO:0000256" key="11">
    <source>
        <dbReference type="ARBA" id="ARBA00047398"/>
    </source>
</evidence>
<evidence type="ECO:0000256" key="8">
    <source>
        <dbReference type="ARBA" id="ARBA00022840"/>
    </source>
</evidence>
<dbReference type="GO" id="GO:0005737">
    <property type="term" value="C:cytoplasm"/>
    <property type="evidence" value="ECO:0007669"/>
    <property type="project" value="UniProtKB-SubCell"/>
</dbReference>
<dbReference type="InterPro" id="IPR015803">
    <property type="entry name" value="Cys-tRNA-ligase"/>
</dbReference>
<dbReference type="InterPro" id="IPR015273">
    <property type="entry name" value="Cys-tRNA-synt_Ia_DALR"/>
</dbReference>
<evidence type="ECO:0000256" key="10">
    <source>
        <dbReference type="ARBA" id="ARBA00023146"/>
    </source>
</evidence>
<feature type="binding site" evidence="12">
    <location>
        <position position="258"/>
    </location>
    <ligand>
        <name>Zn(2+)</name>
        <dbReference type="ChEBI" id="CHEBI:29105"/>
    </ligand>
</feature>
<dbReference type="KEGG" id="hwc:Hqrw_1769"/>
<accession>G0LGZ6</accession>
<dbReference type="NCBIfam" id="TIGR00435">
    <property type="entry name" value="cysS"/>
    <property type="match status" value="1"/>
</dbReference>
<feature type="binding site" evidence="12">
    <location>
        <position position="229"/>
    </location>
    <ligand>
        <name>Zn(2+)</name>
        <dbReference type="ChEBI" id="CHEBI:29105"/>
    </ligand>
</feature>
<name>G0LGZ6_HALWC</name>
<evidence type="ECO:0000256" key="6">
    <source>
        <dbReference type="ARBA" id="ARBA00022741"/>
    </source>
</evidence>
<evidence type="ECO:0000256" key="3">
    <source>
        <dbReference type="ARBA" id="ARBA00022490"/>
    </source>
</evidence>